<evidence type="ECO:0000313" key="2">
    <source>
        <dbReference type="Proteomes" id="UP001060085"/>
    </source>
</evidence>
<comment type="caution">
    <text evidence="1">The sequence shown here is derived from an EMBL/GenBank/DDBJ whole genome shotgun (WGS) entry which is preliminary data.</text>
</comment>
<evidence type="ECO:0000313" key="1">
    <source>
        <dbReference type="EMBL" id="KAI5660267.1"/>
    </source>
</evidence>
<protein>
    <submittedName>
        <fullName evidence="1">Uncharacterized protein</fullName>
    </submittedName>
</protein>
<sequence>MRHFLKLKISLLKSPFKSKNITASSSSLFSTFFDQVEKTDLNQLAQENNIIDVNNSVYWTKHIHKLCAVDRNPDAALQLVHRLSLHGYHLNALNVNSIVHGLCHANRFSQAHHQVLLYIDSQPNLLDERTCNVIIARLLDGRMPHSTLRVIEGLINANPNFVPSLNNYNRLIHQLGELMKPSEAHQVFLDAKRRGHFINVVSYTSLINGYCKVGEMEVANKLFDEMCECGLKPNTLTHSVLVRGTFRKRDLEKGKLLMERLWKVMEGEKDQDLNNAAFGNVINCLCQEGFFSEVFKIAEDMPQGKNVLEEFAYGQMIESLCRFGRYNGAARIVYMMRKRGFNPGCQSYNSILHRLCQEGDCFRAYQLLEEGISFGYVPSEFTFKILVEVLCHENDLVKAKEVLNIMLKNKMGKDKTRIYNIYLRALCFTNSSTELLNTLVAMLQTQCQPDIITLNTVLNGFCRMGRIEEASKVLKDMMAGSFCAPDAVSFTTLISGFLGVGNIEEALDLFKNVMPVYGFKPNVVTYNVILRGFFNLGQPEKAMEIFHIMVAEGVTADCTTYSAIIKGLCDSKKIDEAKRFWDDIIWPSQVHDAFIYSAILQGLCRADKFSEACDFLYELADCGVTLNNVNYNIVIDAACKLGMKKEAYQILGEMKKNGLTPDSVTWRILNRLHGNANKHYGEEYLADSERVH</sequence>
<dbReference type="EMBL" id="CM044706">
    <property type="protein sequence ID" value="KAI5660267.1"/>
    <property type="molecule type" value="Genomic_DNA"/>
</dbReference>
<accession>A0ACC0AH34</accession>
<name>A0ACC0AH34_CATRO</name>
<organism evidence="1 2">
    <name type="scientific">Catharanthus roseus</name>
    <name type="common">Madagascar periwinkle</name>
    <name type="synonym">Vinca rosea</name>
    <dbReference type="NCBI Taxonomy" id="4058"/>
    <lineage>
        <taxon>Eukaryota</taxon>
        <taxon>Viridiplantae</taxon>
        <taxon>Streptophyta</taxon>
        <taxon>Embryophyta</taxon>
        <taxon>Tracheophyta</taxon>
        <taxon>Spermatophyta</taxon>
        <taxon>Magnoliopsida</taxon>
        <taxon>eudicotyledons</taxon>
        <taxon>Gunneridae</taxon>
        <taxon>Pentapetalae</taxon>
        <taxon>asterids</taxon>
        <taxon>lamiids</taxon>
        <taxon>Gentianales</taxon>
        <taxon>Apocynaceae</taxon>
        <taxon>Rauvolfioideae</taxon>
        <taxon>Vinceae</taxon>
        <taxon>Catharanthinae</taxon>
        <taxon>Catharanthus</taxon>
    </lineage>
</organism>
<gene>
    <name evidence="1" type="ORF">M9H77_29060</name>
</gene>
<keyword evidence="2" id="KW-1185">Reference proteome</keyword>
<dbReference type="Proteomes" id="UP001060085">
    <property type="component" value="Linkage Group LG06"/>
</dbReference>
<reference evidence="2" key="1">
    <citation type="journal article" date="2023" name="Nat. Plants">
        <title>Single-cell RNA sequencing provides a high-resolution roadmap for understanding the multicellular compartmentation of specialized metabolism.</title>
        <authorList>
            <person name="Sun S."/>
            <person name="Shen X."/>
            <person name="Li Y."/>
            <person name="Li Y."/>
            <person name="Wang S."/>
            <person name="Li R."/>
            <person name="Zhang H."/>
            <person name="Shen G."/>
            <person name="Guo B."/>
            <person name="Wei J."/>
            <person name="Xu J."/>
            <person name="St-Pierre B."/>
            <person name="Chen S."/>
            <person name="Sun C."/>
        </authorList>
    </citation>
    <scope>NUCLEOTIDE SEQUENCE [LARGE SCALE GENOMIC DNA]</scope>
</reference>
<proteinExistence type="predicted"/>